<sequence length="211" mass="23263">MAATLAEKTDKKILLLEKGGYYEGASIVQEELGARHLFADRGTRGTKDGSIAVRGGECVGGGTTVNVALCFDPVESVWKKWKSEFGIDQYSFDSKANDYGITGLNMSNALKHVRERIHVHEPPDDMVNDNNRLFSDGCQAEGVSFKKFELNMKNCLGCGFCTVGCKYDRKMGTMITYIADAIQNGVEVIHNFEVEKIQFSGQNENIKATSI</sequence>
<gene>
    <name evidence="6" type="ORF">METZ01_LOCUS309583</name>
</gene>
<evidence type="ECO:0000256" key="1">
    <source>
        <dbReference type="ARBA" id="ARBA00010790"/>
    </source>
</evidence>
<dbReference type="Gene3D" id="3.50.50.60">
    <property type="entry name" value="FAD/NAD(P)-binding domain"/>
    <property type="match status" value="1"/>
</dbReference>
<dbReference type="PANTHER" id="PTHR46056:SF12">
    <property type="entry name" value="LONG-CHAIN-ALCOHOL OXIDASE"/>
    <property type="match status" value="1"/>
</dbReference>
<evidence type="ECO:0000259" key="5">
    <source>
        <dbReference type="PROSITE" id="PS51379"/>
    </source>
</evidence>
<feature type="domain" description="4Fe-4S ferredoxin-type" evidence="5">
    <location>
        <begin position="146"/>
        <end position="168"/>
    </location>
</feature>
<dbReference type="EMBL" id="UINC01098306">
    <property type="protein sequence ID" value="SVC56729.1"/>
    <property type="molecule type" value="Genomic_DNA"/>
</dbReference>
<keyword evidence="4" id="KW-0560">Oxidoreductase</keyword>
<evidence type="ECO:0000256" key="2">
    <source>
        <dbReference type="ARBA" id="ARBA00022630"/>
    </source>
</evidence>
<evidence type="ECO:0000313" key="6">
    <source>
        <dbReference type="EMBL" id="SVC56729.1"/>
    </source>
</evidence>
<reference evidence="6" key="1">
    <citation type="submission" date="2018-05" db="EMBL/GenBank/DDBJ databases">
        <authorList>
            <person name="Lanie J.A."/>
            <person name="Ng W.-L."/>
            <person name="Kazmierczak K.M."/>
            <person name="Andrzejewski T.M."/>
            <person name="Davidsen T.M."/>
            <person name="Wayne K.J."/>
            <person name="Tettelin H."/>
            <person name="Glass J.I."/>
            <person name="Rusch D."/>
            <person name="Podicherti R."/>
            <person name="Tsui H.-C.T."/>
            <person name="Winkler M.E."/>
        </authorList>
    </citation>
    <scope>NUCLEOTIDE SEQUENCE</scope>
</reference>
<dbReference type="AlphaFoldDB" id="A0A382N6B9"/>
<dbReference type="GO" id="GO:0050660">
    <property type="term" value="F:flavin adenine dinucleotide binding"/>
    <property type="evidence" value="ECO:0007669"/>
    <property type="project" value="InterPro"/>
</dbReference>
<dbReference type="Gene3D" id="3.30.410.40">
    <property type="match status" value="1"/>
</dbReference>
<keyword evidence="3" id="KW-0274">FAD</keyword>
<accession>A0A382N6B9</accession>
<dbReference type="GO" id="GO:0016614">
    <property type="term" value="F:oxidoreductase activity, acting on CH-OH group of donors"/>
    <property type="evidence" value="ECO:0007669"/>
    <property type="project" value="InterPro"/>
</dbReference>
<dbReference type="InterPro" id="IPR000172">
    <property type="entry name" value="GMC_OxRdtase_N"/>
</dbReference>
<evidence type="ECO:0000256" key="3">
    <source>
        <dbReference type="ARBA" id="ARBA00022827"/>
    </source>
</evidence>
<name>A0A382N6B9_9ZZZZ</name>
<dbReference type="Pfam" id="PF00732">
    <property type="entry name" value="GMC_oxred_N"/>
    <property type="match status" value="1"/>
</dbReference>
<keyword evidence="2" id="KW-0285">Flavoprotein</keyword>
<proteinExistence type="inferred from homology"/>
<protein>
    <recommendedName>
        <fullName evidence="5">4Fe-4S ferredoxin-type domain-containing protein</fullName>
    </recommendedName>
</protein>
<evidence type="ECO:0000256" key="4">
    <source>
        <dbReference type="ARBA" id="ARBA00023002"/>
    </source>
</evidence>
<feature type="non-terminal residue" evidence="6">
    <location>
        <position position="211"/>
    </location>
</feature>
<dbReference type="PANTHER" id="PTHR46056">
    <property type="entry name" value="LONG-CHAIN-ALCOHOL OXIDASE"/>
    <property type="match status" value="1"/>
</dbReference>
<dbReference type="InterPro" id="IPR036188">
    <property type="entry name" value="FAD/NAD-bd_sf"/>
</dbReference>
<organism evidence="6">
    <name type="scientific">marine metagenome</name>
    <dbReference type="NCBI Taxonomy" id="408172"/>
    <lineage>
        <taxon>unclassified sequences</taxon>
        <taxon>metagenomes</taxon>
        <taxon>ecological metagenomes</taxon>
    </lineage>
</organism>
<dbReference type="SUPFAM" id="SSF51905">
    <property type="entry name" value="FAD/NAD(P)-binding domain"/>
    <property type="match status" value="1"/>
</dbReference>
<dbReference type="PROSITE" id="PS51379">
    <property type="entry name" value="4FE4S_FER_2"/>
    <property type="match status" value="1"/>
</dbReference>
<dbReference type="InterPro" id="IPR017896">
    <property type="entry name" value="4Fe4S_Fe-S-bd"/>
</dbReference>
<comment type="similarity">
    <text evidence="1">Belongs to the GMC oxidoreductase family.</text>
</comment>